<keyword evidence="7" id="KW-0406">Ion transport</keyword>
<evidence type="ECO:0000256" key="8">
    <source>
        <dbReference type="ARBA" id="ARBA00023136"/>
    </source>
</evidence>
<dbReference type="Pfam" id="PF01769">
    <property type="entry name" value="MgtE"/>
    <property type="match status" value="1"/>
</dbReference>
<evidence type="ECO:0000256" key="3">
    <source>
        <dbReference type="ARBA" id="ARBA00022448"/>
    </source>
</evidence>
<keyword evidence="5" id="KW-0460">Magnesium</keyword>
<dbReference type="FunFam" id="1.10.357.20:FF:000001">
    <property type="entry name" value="Solute carrier family 41 member 2"/>
    <property type="match status" value="1"/>
</dbReference>
<evidence type="ECO:0000256" key="1">
    <source>
        <dbReference type="ARBA" id="ARBA00004141"/>
    </source>
</evidence>
<dbReference type="InterPro" id="IPR006667">
    <property type="entry name" value="SLC41_membr_dom"/>
</dbReference>
<feature type="domain" description="SLC41A/MgtE integral membrane" evidence="10">
    <location>
        <begin position="59"/>
        <end position="178"/>
    </location>
</feature>
<evidence type="ECO:0000256" key="7">
    <source>
        <dbReference type="ARBA" id="ARBA00023065"/>
    </source>
</evidence>
<dbReference type="AlphaFoldDB" id="A0A3P7L936"/>
<gene>
    <name evidence="11" type="ORF">SVUK_LOCUS14253</name>
</gene>
<reference evidence="11 12" key="1">
    <citation type="submission" date="2018-11" db="EMBL/GenBank/DDBJ databases">
        <authorList>
            <consortium name="Pathogen Informatics"/>
        </authorList>
    </citation>
    <scope>NUCLEOTIDE SEQUENCE [LARGE SCALE GENOMIC DNA]</scope>
</reference>
<evidence type="ECO:0000256" key="2">
    <source>
        <dbReference type="ARBA" id="ARBA00009749"/>
    </source>
</evidence>
<keyword evidence="12" id="KW-1185">Reference proteome</keyword>
<evidence type="ECO:0000256" key="6">
    <source>
        <dbReference type="ARBA" id="ARBA00022989"/>
    </source>
</evidence>
<feature type="transmembrane region" description="Helical" evidence="9">
    <location>
        <begin position="170"/>
        <end position="199"/>
    </location>
</feature>
<keyword evidence="3" id="KW-0813">Transport</keyword>
<name>A0A3P7L936_STRVU</name>
<evidence type="ECO:0000256" key="4">
    <source>
        <dbReference type="ARBA" id="ARBA00022692"/>
    </source>
</evidence>
<dbReference type="InterPro" id="IPR045349">
    <property type="entry name" value="SLC41A1-3"/>
</dbReference>
<dbReference type="InterPro" id="IPR036739">
    <property type="entry name" value="SLC41_membr_dom_sf"/>
</dbReference>
<feature type="transmembrane region" description="Helical" evidence="9">
    <location>
        <begin position="100"/>
        <end position="120"/>
    </location>
</feature>
<dbReference type="GO" id="GO:0005886">
    <property type="term" value="C:plasma membrane"/>
    <property type="evidence" value="ECO:0007669"/>
    <property type="project" value="TreeGrafter"/>
</dbReference>
<keyword evidence="4 9" id="KW-0812">Transmembrane</keyword>
<dbReference type="EMBL" id="UYYB01104506">
    <property type="protein sequence ID" value="VDM79255.1"/>
    <property type="molecule type" value="Genomic_DNA"/>
</dbReference>
<keyword evidence="6 9" id="KW-1133">Transmembrane helix</keyword>
<dbReference type="PANTHER" id="PTHR16228">
    <property type="entry name" value="DIVALENT CATION TRANSPORTER SOLUTE CARRIER FAMILY 41"/>
    <property type="match status" value="1"/>
</dbReference>
<sequence length="208" mass="22283">MKKPPPTPLQKAETNTTFFLETLVPFLFAGLGLIFAGLLLEDAETWTFFTELPDAVTLVPTLVGLKGNLEMTLASRLSTLANLGFMDTNKQKWKVASSNMALIQAQAIVISSVAVIPAIFLGEKPFALADFFCILLSAVATASLASLLLGILMIGVVIMAKKFKFALADFFCILLSAVATASLASLLLGILMIGVVIMAKKFKVSLFF</sequence>
<evidence type="ECO:0000313" key="12">
    <source>
        <dbReference type="Proteomes" id="UP000270094"/>
    </source>
</evidence>
<dbReference type="SUPFAM" id="SSF161093">
    <property type="entry name" value="MgtE membrane domain-like"/>
    <property type="match status" value="1"/>
</dbReference>
<dbReference type="Gene3D" id="1.10.357.20">
    <property type="entry name" value="SLC41 divalent cation transporters, integral membrane domain"/>
    <property type="match status" value="1"/>
</dbReference>
<feature type="transmembrane region" description="Helical" evidence="9">
    <location>
        <begin position="20"/>
        <end position="40"/>
    </location>
</feature>
<feature type="transmembrane region" description="Helical" evidence="9">
    <location>
        <begin position="126"/>
        <end position="158"/>
    </location>
</feature>
<evidence type="ECO:0000256" key="5">
    <source>
        <dbReference type="ARBA" id="ARBA00022842"/>
    </source>
</evidence>
<comment type="similarity">
    <text evidence="2">Belongs to the SLC41A transporter family.</text>
</comment>
<evidence type="ECO:0000313" key="11">
    <source>
        <dbReference type="EMBL" id="VDM79255.1"/>
    </source>
</evidence>
<organism evidence="11 12">
    <name type="scientific">Strongylus vulgaris</name>
    <name type="common">Blood worm</name>
    <dbReference type="NCBI Taxonomy" id="40348"/>
    <lineage>
        <taxon>Eukaryota</taxon>
        <taxon>Metazoa</taxon>
        <taxon>Ecdysozoa</taxon>
        <taxon>Nematoda</taxon>
        <taxon>Chromadorea</taxon>
        <taxon>Rhabditida</taxon>
        <taxon>Rhabditina</taxon>
        <taxon>Rhabditomorpha</taxon>
        <taxon>Strongyloidea</taxon>
        <taxon>Strongylidae</taxon>
        <taxon>Strongylus</taxon>
    </lineage>
</organism>
<evidence type="ECO:0000259" key="10">
    <source>
        <dbReference type="Pfam" id="PF01769"/>
    </source>
</evidence>
<evidence type="ECO:0000256" key="9">
    <source>
        <dbReference type="SAM" id="Phobius"/>
    </source>
</evidence>
<proteinExistence type="inferred from homology"/>
<dbReference type="Proteomes" id="UP000270094">
    <property type="component" value="Unassembled WGS sequence"/>
</dbReference>
<keyword evidence="8 9" id="KW-0472">Membrane</keyword>
<protein>
    <recommendedName>
        <fullName evidence="10">SLC41A/MgtE integral membrane domain-containing protein</fullName>
    </recommendedName>
</protein>
<accession>A0A3P7L936</accession>
<comment type="subcellular location">
    <subcellularLocation>
        <location evidence="1">Membrane</location>
        <topology evidence="1">Multi-pass membrane protein</topology>
    </subcellularLocation>
</comment>
<dbReference type="GO" id="GO:0008324">
    <property type="term" value="F:monoatomic cation transmembrane transporter activity"/>
    <property type="evidence" value="ECO:0007669"/>
    <property type="project" value="InterPro"/>
</dbReference>
<dbReference type="PANTHER" id="PTHR16228:SF21">
    <property type="entry name" value="SLC41A_MGTE INTEGRAL MEMBRANE DOMAIN-CONTAINING PROTEIN"/>
    <property type="match status" value="1"/>
</dbReference>
<dbReference type="OrthoDB" id="5791097at2759"/>